<dbReference type="Proteomes" id="UP000005835">
    <property type="component" value="Unassembled WGS sequence"/>
</dbReference>
<evidence type="ECO:0000256" key="11">
    <source>
        <dbReference type="ARBA" id="ARBA00035585"/>
    </source>
</evidence>
<evidence type="ECO:0000256" key="1">
    <source>
        <dbReference type="ARBA" id="ARBA00004651"/>
    </source>
</evidence>
<keyword evidence="6 12" id="KW-0915">Sodium</keyword>
<feature type="transmembrane region" description="Helical" evidence="12">
    <location>
        <begin position="38"/>
        <end position="61"/>
    </location>
</feature>
<dbReference type="eggNOG" id="COG0239">
    <property type="taxonomic scope" value="Bacteria"/>
</dbReference>
<dbReference type="RefSeq" id="WP_005433452.1">
    <property type="nucleotide sequence ID" value="NZ_JH815513.1"/>
</dbReference>
<keyword evidence="7 12" id="KW-0406">Ion transport</keyword>
<comment type="catalytic activity">
    <reaction evidence="11">
        <text>fluoride(in) = fluoride(out)</text>
        <dbReference type="Rhea" id="RHEA:76159"/>
        <dbReference type="ChEBI" id="CHEBI:17051"/>
    </reaction>
    <physiologicalReaction direction="left-to-right" evidence="11">
        <dbReference type="Rhea" id="RHEA:76160"/>
    </physiologicalReaction>
</comment>
<accession>K1JPD6</accession>
<evidence type="ECO:0000256" key="6">
    <source>
        <dbReference type="ARBA" id="ARBA00023053"/>
    </source>
</evidence>
<feature type="transmembrane region" description="Helical" evidence="12">
    <location>
        <begin position="109"/>
        <end position="127"/>
    </location>
</feature>
<dbReference type="HAMAP" id="MF_00454">
    <property type="entry name" value="FluC"/>
    <property type="match status" value="1"/>
</dbReference>
<organism evidence="13 14">
    <name type="scientific">Sutterella wadsworthensis 2_1_59BFAA</name>
    <dbReference type="NCBI Taxonomy" id="742823"/>
    <lineage>
        <taxon>Bacteria</taxon>
        <taxon>Pseudomonadati</taxon>
        <taxon>Pseudomonadota</taxon>
        <taxon>Betaproteobacteria</taxon>
        <taxon>Burkholderiales</taxon>
        <taxon>Sutterellaceae</taxon>
        <taxon>Sutterella</taxon>
    </lineage>
</organism>
<evidence type="ECO:0000256" key="8">
    <source>
        <dbReference type="ARBA" id="ARBA00023136"/>
    </source>
</evidence>
<sequence>MTRDGPLWLVILAVGTGAGLGAVCRWMLSYFLNPLSGWMLWGTLASNAAGGLLIGAALAWTSANPELPPAVRLFVITGFLGGLTTFSTFSAEAFSLITSGAFIRAGVHMASHLLLSLTGTWAGWTAVRSL</sequence>
<evidence type="ECO:0000313" key="14">
    <source>
        <dbReference type="Proteomes" id="UP000005835"/>
    </source>
</evidence>
<keyword evidence="8 12" id="KW-0472">Membrane</keyword>
<evidence type="ECO:0000256" key="12">
    <source>
        <dbReference type="HAMAP-Rule" id="MF_00454"/>
    </source>
</evidence>
<protein>
    <recommendedName>
        <fullName evidence="12">Fluoride-specific ion channel FluC</fullName>
    </recommendedName>
</protein>
<dbReference type="PANTHER" id="PTHR28259">
    <property type="entry name" value="FLUORIDE EXPORT PROTEIN 1-RELATED"/>
    <property type="match status" value="1"/>
</dbReference>
<dbReference type="PATRIC" id="fig|742823.3.peg.310"/>
<keyword evidence="2 12" id="KW-1003">Cell membrane</keyword>
<dbReference type="EMBL" id="ADMG01000009">
    <property type="protein sequence ID" value="EKB32086.1"/>
    <property type="molecule type" value="Genomic_DNA"/>
</dbReference>
<dbReference type="HOGENOM" id="CLU_114342_3_3_4"/>
<feature type="binding site" evidence="12">
    <location>
        <position position="84"/>
    </location>
    <ligand>
        <name>Na(+)</name>
        <dbReference type="ChEBI" id="CHEBI:29101"/>
        <note>structural</note>
    </ligand>
</feature>
<dbReference type="Pfam" id="PF02537">
    <property type="entry name" value="CRCB"/>
    <property type="match status" value="1"/>
</dbReference>
<dbReference type="GO" id="GO:0062054">
    <property type="term" value="F:fluoride channel activity"/>
    <property type="evidence" value="ECO:0007669"/>
    <property type="project" value="UniProtKB-UniRule"/>
</dbReference>
<gene>
    <name evidence="12" type="primary">fluC</name>
    <name evidence="12" type="synonym">crcB</name>
    <name evidence="13" type="ORF">HMPREF9465_00314</name>
</gene>
<dbReference type="InterPro" id="IPR003691">
    <property type="entry name" value="FluC"/>
</dbReference>
<dbReference type="OrthoDB" id="9806299at2"/>
<comment type="caution">
    <text evidence="13">The sequence shown here is derived from an EMBL/GenBank/DDBJ whole genome shotgun (WGS) entry which is preliminary data.</text>
</comment>
<feature type="transmembrane region" description="Helical" evidence="12">
    <location>
        <begin position="7"/>
        <end position="32"/>
    </location>
</feature>
<comment type="similarity">
    <text evidence="10 12">Belongs to the fluoride channel Fluc/FEX (TC 1.A.43) family.</text>
</comment>
<keyword evidence="4 12" id="KW-0812">Transmembrane</keyword>
<dbReference type="GO" id="GO:0005886">
    <property type="term" value="C:plasma membrane"/>
    <property type="evidence" value="ECO:0007669"/>
    <property type="project" value="UniProtKB-SubCell"/>
</dbReference>
<dbReference type="GO" id="GO:0140114">
    <property type="term" value="P:cellular detoxification of fluoride"/>
    <property type="evidence" value="ECO:0007669"/>
    <property type="project" value="UniProtKB-UniRule"/>
</dbReference>
<evidence type="ECO:0000256" key="5">
    <source>
        <dbReference type="ARBA" id="ARBA00022989"/>
    </source>
</evidence>
<dbReference type="STRING" id="742823.HMPREF9465_00314"/>
<feature type="transmembrane region" description="Helical" evidence="12">
    <location>
        <begin position="73"/>
        <end position="97"/>
    </location>
</feature>
<proteinExistence type="inferred from homology"/>
<name>K1JPD6_9BURK</name>
<dbReference type="AlphaFoldDB" id="K1JPD6"/>
<comment type="function">
    <text evidence="12">Fluoride-specific ion channel. Important for reducing fluoride concentration in the cell, thus reducing its toxicity.</text>
</comment>
<keyword evidence="5 12" id="KW-1133">Transmembrane helix</keyword>
<evidence type="ECO:0000256" key="10">
    <source>
        <dbReference type="ARBA" id="ARBA00035120"/>
    </source>
</evidence>
<keyword evidence="12" id="KW-0479">Metal-binding</keyword>
<evidence type="ECO:0000256" key="4">
    <source>
        <dbReference type="ARBA" id="ARBA00022692"/>
    </source>
</evidence>
<evidence type="ECO:0000256" key="9">
    <source>
        <dbReference type="ARBA" id="ARBA00023303"/>
    </source>
</evidence>
<dbReference type="PANTHER" id="PTHR28259:SF1">
    <property type="entry name" value="FLUORIDE EXPORT PROTEIN 1-RELATED"/>
    <property type="match status" value="1"/>
</dbReference>
<evidence type="ECO:0000256" key="2">
    <source>
        <dbReference type="ARBA" id="ARBA00022475"/>
    </source>
</evidence>
<comment type="subcellular location">
    <subcellularLocation>
        <location evidence="1 12">Cell membrane</location>
        <topology evidence="1 12">Multi-pass membrane protein</topology>
    </subcellularLocation>
</comment>
<comment type="activity regulation">
    <text evidence="12">Na(+) is not transported, but it plays an essential structural role and its presence is essential for fluoride channel function.</text>
</comment>
<keyword evidence="3" id="KW-0997">Cell inner membrane</keyword>
<keyword evidence="9 12" id="KW-0407">Ion channel</keyword>
<evidence type="ECO:0000313" key="13">
    <source>
        <dbReference type="EMBL" id="EKB32086.1"/>
    </source>
</evidence>
<evidence type="ECO:0000256" key="7">
    <source>
        <dbReference type="ARBA" id="ARBA00023065"/>
    </source>
</evidence>
<dbReference type="GO" id="GO:0046872">
    <property type="term" value="F:metal ion binding"/>
    <property type="evidence" value="ECO:0007669"/>
    <property type="project" value="UniProtKB-KW"/>
</dbReference>
<reference evidence="13 14" key="1">
    <citation type="submission" date="2012-05" db="EMBL/GenBank/DDBJ databases">
        <title>The Genome Sequence of Sutterella wadsworthensis 2_1_59BFAA.</title>
        <authorList>
            <consortium name="The Broad Institute Genome Sequencing Platform"/>
            <person name="Earl A."/>
            <person name="Ward D."/>
            <person name="Feldgarden M."/>
            <person name="Gevers D."/>
            <person name="Daigneault M."/>
            <person name="Strauss J."/>
            <person name="Allen-Vercoe E."/>
            <person name="Walker B."/>
            <person name="Young S.K."/>
            <person name="Zeng Q."/>
            <person name="Gargeya S."/>
            <person name="Fitzgerald M."/>
            <person name="Haas B."/>
            <person name="Abouelleil A."/>
            <person name="Alvarado L."/>
            <person name="Arachchi H.M."/>
            <person name="Berlin A.M."/>
            <person name="Chapman S.B."/>
            <person name="Goldberg J."/>
            <person name="Griggs A."/>
            <person name="Gujja S."/>
            <person name="Hansen M."/>
            <person name="Howarth C."/>
            <person name="Imamovic A."/>
            <person name="Larimer J."/>
            <person name="McCowen C."/>
            <person name="Montmayeur A."/>
            <person name="Murphy C."/>
            <person name="Neiman D."/>
            <person name="Pearson M."/>
            <person name="Priest M."/>
            <person name="Roberts A."/>
            <person name="Saif S."/>
            <person name="Shea T."/>
            <person name="Sisk P."/>
            <person name="Sykes S."/>
            <person name="Wortman J."/>
            <person name="Nusbaum C."/>
            <person name="Birren B."/>
        </authorList>
    </citation>
    <scope>NUCLEOTIDE SEQUENCE [LARGE SCALE GENOMIC DNA]</scope>
    <source>
        <strain evidence="13 14">2_1_59BFAA</strain>
    </source>
</reference>
<keyword evidence="14" id="KW-1185">Reference proteome</keyword>
<evidence type="ECO:0000256" key="3">
    <source>
        <dbReference type="ARBA" id="ARBA00022519"/>
    </source>
</evidence>
<keyword evidence="12" id="KW-0813">Transport</keyword>
<feature type="binding site" evidence="12">
    <location>
        <position position="81"/>
    </location>
    <ligand>
        <name>Na(+)</name>
        <dbReference type="ChEBI" id="CHEBI:29101"/>
        <note>structural</note>
    </ligand>
</feature>